<evidence type="ECO:0000256" key="1">
    <source>
        <dbReference type="SAM" id="MobiDB-lite"/>
    </source>
</evidence>
<dbReference type="EMBL" id="FN656137">
    <property type="protein sequence ID" value="CBY40839.1"/>
    <property type="molecule type" value="Genomic_DNA"/>
</dbReference>
<feature type="region of interest" description="Disordered" evidence="1">
    <location>
        <begin position="1"/>
        <end position="21"/>
    </location>
</feature>
<organism evidence="2">
    <name type="scientific">Oikopleura dioica</name>
    <name type="common">Tunicate</name>
    <dbReference type="NCBI Taxonomy" id="34765"/>
    <lineage>
        <taxon>Eukaryota</taxon>
        <taxon>Metazoa</taxon>
        <taxon>Chordata</taxon>
        <taxon>Tunicata</taxon>
        <taxon>Appendicularia</taxon>
        <taxon>Copelata</taxon>
        <taxon>Oikopleuridae</taxon>
        <taxon>Oikopleura</taxon>
    </lineage>
</organism>
<proteinExistence type="predicted"/>
<dbReference type="Proteomes" id="UP000011014">
    <property type="component" value="Unassembled WGS sequence"/>
</dbReference>
<accession>E4YZG1</accession>
<gene>
    <name evidence="2" type="ORF">GSOID_T00022877001</name>
</gene>
<sequence length="21" mass="2598">MKIKHKDLQMLLREKNRSSNK</sequence>
<evidence type="ECO:0000313" key="2">
    <source>
        <dbReference type="EMBL" id="CBY40839.1"/>
    </source>
</evidence>
<name>E4YZG1_OIKDI</name>
<reference evidence="2" key="1">
    <citation type="journal article" date="2010" name="Science">
        <title>Plasticity of animal genome architecture unmasked by rapid evolution of a pelagic tunicate.</title>
        <authorList>
            <person name="Denoeud F."/>
            <person name="Henriet S."/>
            <person name="Mungpakdee S."/>
            <person name="Aury J.M."/>
            <person name="Da Silva C."/>
            <person name="Brinkmann H."/>
            <person name="Mikhaleva J."/>
            <person name="Olsen L.C."/>
            <person name="Jubin C."/>
            <person name="Canestro C."/>
            <person name="Bouquet J.M."/>
            <person name="Danks G."/>
            <person name="Poulain J."/>
            <person name="Campsteijn C."/>
            <person name="Adamski M."/>
            <person name="Cross I."/>
            <person name="Yadetie F."/>
            <person name="Muffato M."/>
            <person name="Louis A."/>
            <person name="Butcher S."/>
            <person name="Tsagkogeorga G."/>
            <person name="Konrad A."/>
            <person name="Singh S."/>
            <person name="Jensen M.F."/>
            <person name="Cong E.H."/>
            <person name="Eikeseth-Otteraa H."/>
            <person name="Noel B."/>
            <person name="Anthouard V."/>
            <person name="Porcel B.M."/>
            <person name="Kachouri-Lafond R."/>
            <person name="Nishino A."/>
            <person name="Ugolini M."/>
            <person name="Chourrout P."/>
            <person name="Nishida H."/>
            <person name="Aasland R."/>
            <person name="Huzurbazar S."/>
            <person name="Westhof E."/>
            <person name="Delsuc F."/>
            <person name="Lehrach H."/>
            <person name="Reinhardt R."/>
            <person name="Weissenbach J."/>
            <person name="Roy S.W."/>
            <person name="Artiguenave F."/>
            <person name="Postlethwait J.H."/>
            <person name="Manak J.R."/>
            <person name="Thompson E.M."/>
            <person name="Jaillon O."/>
            <person name="Du Pasquier L."/>
            <person name="Boudinot P."/>
            <person name="Liberles D.A."/>
            <person name="Volff J.N."/>
            <person name="Philippe H."/>
            <person name="Lenhard B."/>
            <person name="Roest Crollius H."/>
            <person name="Wincker P."/>
            <person name="Chourrout D."/>
        </authorList>
    </citation>
    <scope>NUCLEOTIDE SEQUENCE [LARGE SCALE GENOMIC DNA]</scope>
</reference>
<dbReference type="AlphaFoldDB" id="E4YZG1"/>
<protein>
    <submittedName>
        <fullName evidence="2">Uncharacterized protein</fullName>
    </submittedName>
</protein>